<feature type="domain" description="VWA-like" evidence="2">
    <location>
        <begin position="340"/>
        <end position="445"/>
    </location>
</feature>
<accession>A0ABN2S7S7</accession>
<feature type="region of interest" description="Disordered" evidence="1">
    <location>
        <begin position="29"/>
        <end position="48"/>
    </location>
</feature>
<comment type="caution">
    <text evidence="4">The sequence shown here is derived from an EMBL/GenBank/DDBJ whole genome shotgun (WGS) entry which is preliminary data.</text>
</comment>
<organism evidence="4 5">
    <name type="scientific">Catenulispora subtropica</name>
    <dbReference type="NCBI Taxonomy" id="450798"/>
    <lineage>
        <taxon>Bacteria</taxon>
        <taxon>Bacillati</taxon>
        <taxon>Actinomycetota</taxon>
        <taxon>Actinomycetes</taxon>
        <taxon>Catenulisporales</taxon>
        <taxon>Catenulisporaceae</taxon>
        <taxon>Catenulispora</taxon>
    </lineage>
</organism>
<dbReference type="Pfam" id="PF13203">
    <property type="entry name" value="DUF2201_N"/>
    <property type="match status" value="1"/>
</dbReference>
<keyword evidence="5" id="KW-1185">Reference proteome</keyword>
<evidence type="ECO:0000313" key="5">
    <source>
        <dbReference type="Proteomes" id="UP001499854"/>
    </source>
</evidence>
<dbReference type="RefSeq" id="WP_344659431.1">
    <property type="nucleotide sequence ID" value="NZ_BAAAQM010000029.1"/>
</dbReference>
<dbReference type="PANTHER" id="PTHR38730:SF1">
    <property type="entry name" value="SLL7028 PROTEIN"/>
    <property type="match status" value="1"/>
</dbReference>
<gene>
    <name evidence="4" type="ORF">GCM10009838_48890</name>
</gene>
<evidence type="ECO:0000256" key="1">
    <source>
        <dbReference type="SAM" id="MobiDB-lite"/>
    </source>
</evidence>
<dbReference type="SUPFAM" id="SSF53300">
    <property type="entry name" value="vWA-like"/>
    <property type="match status" value="1"/>
</dbReference>
<dbReference type="InterPro" id="IPR036465">
    <property type="entry name" value="vWFA_dom_sf"/>
</dbReference>
<dbReference type="PANTHER" id="PTHR38730">
    <property type="entry name" value="SLL7028 PROTEIN"/>
    <property type="match status" value="1"/>
</dbReference>
<feature type="domain" description="Putative metallopeptidase" evidence="3">
    <location>
        <begin position="54"/>
        <end position="332"/>
    </location>
</feature>
<evidence type="ECO:0000259" key="2">
    <source>
        <dbReference type="Pfam" id="PF09967"/>
    </source>
</evidence>
<name>A0ABN2S7S7_9ACTN</name>
<evidence type="ECO:0000313" key="4">
    <source>
        <dbReference type="EMBL" id="GAA1981796.1"/>
    </source>
</evidence>
<reference evidence="4 5" key="1">
    <citation type="journal article" date="2019" name="Int. J. Syst. Evol. Microbiol.">
        <title>The Global Catalogue of Microorganisms (GCM) 10K type strain sequencing project: providing services to taxonomists for standard genome sequencing and annotation.</title>
        <authorList>
            <consortium name="The Broad Institute Genomics Platform"/>
            <consortium name="The Broad Institute Genome Sequencing Center for Infectious Disease"/>
            <person name="Wu L."/>
            <person name="Ma J."/>
        </authorList>
    </citation>
    <scope>NUCLEOTIDE SEQUENCE [LARGE SCALE GENOMIC DNA]</scope>
    <source>
        <strain evidence="4 5">JCM 16013</strain>
    </source>
</reference>
<evidence type="ECO:0000259" key="3">
    <source>
        <dbReference type="Pfam" id="PF13203"/>
    </source>
</evidence>
<dbReference type="Proteomes" id="UP001499854">
    <property type="component" value="Unassembled WGS sequence"/>
</dbReference>
<dbReference type="Gene3D" id="3.40.50.410">
    <property type="entry name" value="von Willebrand factor, type A domain"/>
    <property type="match status" value="1"/>
</dbReference>
<proteinExistence type="predicted"/>
<dbReference type="CDD" id="cd00198">
    <property type="entry name" value="vWFA"/>
    <property type="match status" value="1"/>
</dbReference>
<protein>
    <submittedName>
        <fullName evidence="4">VWA-like domain-containing protein</fullName>
    </submittedName>
</protein>
<dbReference type="InterPro" id="IPR025154">
    <property type="entry name" value="Put_metallopeptidase_dom"/>
</dbReference>
<dbReference type="EMBL" id="BAAAQM010000029">
    <property type="protein sequence ID" value="GAA1981796.1"/>
    <property type="molecule type" value="Genomic_DNA"/>
</dbReference>
<dbReference type="Pfam" id="PF09967">
    <property type="entry name" value="DUF2201"/>
    <property type="match status" value="1"/>
</dbReference>
<dbReference type="InterPro" id="IPR018698">
    <property type="entry name" value="VWA-like_dom"/>
</dbReference>
<sequence>MKTPTPPTPAVMAGPSRLTARPVHAPVVSVPAPARTRPPDSSSSAITPLDTPKLLAARHLAVTACPYLAVALHAMAVVPSRAVRTMAVDRHWRCYVNPRFVAETPVRELAAVWLHEVSHLVRDHHGRAERLREASVRHEAVGRAGTAALDPDQPVRDRVRLNLAMDLEINDDLLEGVAGTGEDGTGPRLPPGALSPAKLRLPERDLFEEYLRDLTPTIVDSFLEQQLNCGSGAHNGSGPWEEDAEGAHPLGPYEAESIRISVRDAVTAGRGTAPAGWRRWAEDHGKSPQDWRTLLGAAFRTSLGAAGGAGDYTYRRPGRRTQSLGGGVVLPSLYRPVPQVAVVIDTSSSVSDEDLGSALTELAAIARAVGVAGHQVAVYSCDAAVHTAEAVCRSEEITLVGGGGTDLRRGIKRAAARAPRPDVVVVLTDGDTPWPEAEPGCRVIAGIFRSARRAWFRYDDDGSLIDLRPPAWVETVQLE</sequence>